<protein>
    <submittedName>
        <fullName evidence="2">Uncharacterized protein</fullName>
    </submittedName>
</protein>
<gene>
    <name evidence="2" type="ORF">S06H3_27243</name>
</gene>
<feature type="transmembrane region" description="Helical" evidence="1">
    <location>
        <begin position="50"/>
        <end position="67"/>
    </location>
</feature>
<keyword evidence="1" id="KW-0472">Membrane</keyword>
<keyword evidence="1" id="KW-1133">Transmembrane helix</keyword>
<name>X1MLI9_9ZZZZ</name>
<evidence type="ECO:0000256" key="1">
    <source>
        <dbReference type="SAM" id="Phobius"/>
    </source>
</evidence>
<dbReference type="EMBL" id="BARV01015791">
    <property type="protein sequence ID" value="GAI32472.1"/>
    <property type="molecule type" value="Genomic_DNA"/>
</dbReference>
<proteinExistence type="predicted"/>
<keyword evidence="1" id="KW-0812">Transmembrane</keyword>
<organism evidence="2">
    <name type="scientific">marine sediment metagenome</name>
    <dbReference type="NCBI Taxonomy" id="412755"/>
    <lineage>
        <taxon>unclassified sequences</taxon>
        <taxon>metagenomes</taxon>
        <taxon>ecological metagenomes</taxon>
    </lineage>
</organism>
<accession>X1MLI9</accession>
<reference evidence="2" key="1">
    <citation type="journal article" date="2014" name="Front. Microbiol.">
        <title>High frequency of phylogenetically diverse reductive dehalogenase-homologous genes in deep subseafloor sedimentary metagenomes.</title>
        <authorList>
            <person name="Kawai M."/>
            <person name="Futagami T."/>
            <person name="Toyoda A."/>
            <person name="Takaki Y."/>
            <person name="Nishi S."/>
            <person name="Hori S."/>
            <person name="Arai W."/>
            <person name="Tsubouchi T."/>
            <person name="Morono Y."/>
            <person name="Uchiyama I."/>
            <person name="Ito T."/>
            <person name="Fujiyama A."/>
            <person name="Inagaki F."/>
            <person name="Takami H."/>
        </authorList>
    </citation>
    <scope>NUCLEOTIDE SEQUENCE</scope>
    <source>
        <strain evidence="2">Expedition CK06-06</strain>
    </source>
</reference>
<sequence>MNNQKSTVLGLLGLGLMVLTGSVVIALDQLITWGGWETEQTFHPFHHEGIAIYGVIIGTVLVGAAALKEGEG</sequence>
<comment type="caution">
    <text evidence="2">The sequence shown here is derived from an EMBL/GenBank/DDBJ whole genome shotgun (WGS) entry which is preliminary data.</text>
</comment>
<dbReference type="AlphaFoldDB" id="X1MLI9"/>
<evidence type="ECO:0000313" key="2">
    <source>
        <dbReference type="EMBL" id="GAI32472.1"/>
    </source>
</evidence>